<gene>
    <name evidence="6" type="ORF">QJS10_CPB17g00992</name>
</gene>
<dbReference type="SUPFAM" id="SSF54001">
    <property type="entry name" value="Cysteine proteinases"/>
    <property type="match status" value="1"/>
</dbReference>
<dbReference type="EMBL" id="JAUJYO010000017">
    <property type="protein sequence ID" value="KAK1293360.1"/>
    <property type="molecule type" value="Genomic_DNA"/>
</dbReference>
<reference evidence="6" key="1">
    <citation type="journal article" date="2023" name="Nat. Commun.">
        <title>Diploid and tetraploid genomes of Acorus and the evolution of monocots.</title>
        <authorList>
            <person name="Ma L."/>
            <person name="Liu K.W."/>
            <person name="Li Z."/>
            <person name="Hsiao Y.Y."/>
            <person name="Qi Y."/>
            <person name="Fu T."/>
            <person name="Tang G.D."/>
            <person name="Zhang D."/>
            <person name="Sun W.H."/>
            <person name="Liu D.K."/>
            <person name="Li Y."/>
            <person name="Chen G.Z."/>
            <person name="Liu X.D."/>
            <person name="Liao X.Y."/>
            <person name="Jiang Y.T."/>
            <person name="Yu X."/>
            <person name="Hao Y."/>
            <person name="Huang J."/>
            <person name="Zhao X.W."/>
            <person name="Ke S."/>
            <person name="Chen Y.Y."/>
            <person name="Wu W.L."/>
            <person name="Hsu J.L."/>
            <person name="Lin Y.F."/>
            <person name="Huang M.D."/>
            <person name="Li C.Y."/>
            <person name="Huang L."/>
            <person name="Wang Z.W."/>
            <person name="Zhao X."/>
            <person name="Zhong W.Y."/>
            <person name="Peng D.H."/>
            <person name="Ahmad S."/>
            <person name="Lan S."/>
            <person name="Zhang J.S."/>
            <person name="Tsai W.C."/>
            <person name="Van de Peer Y."/>
            <person name="Liu Z.J."/>
        </authorList>
    </citation>
    <scope>NUCLEOTIDE SEQUENCE</scope>
    <source>
        <strain evidence="6">CP</strain>
    </source>
</reference>
<dbReference type="PROSITE" id="PS50600">
    <property type="entry name" value="ULP_PROTEASE"/>
    <property type="match status" value="1"/>
</dbReference>
<reference evidence="6" key="2">
    <citation type="submission" date="2023-06" db="EMBL/GenBank/DDBJ databases">
        <authorList>
            <person name="Ma L."/>
            <person name="Liu K.-W."/>
            <person name="Li Z."/>
            <person name="Hsiao Y.-Y."/>
            <person name="Qi Y."/>
            <person name="Fu T."/>
            <person name="Tang G."/>
            <person name="Zhang D."/>
            <person name="Sun W.-H."/>
            <person name="Liu D.-K."/>
            <person name="Li Y."/>
            <person name="Chen G.-Z."/>
            <person name="Liu X.-D."/>
            <person name="Liao X.-Y."/>
            <person name="Jiang Y.-T."/>
            <person name="Yu X."/>
            <person name="Hao Y."/>
            <person name="Huang J."/>
            <person name="Zhao X.-W."/>
            <person name="Ke S."/>
            <person name="Chen Y.-Y."/>
            <person name="Wu W.-L."/>
            <person name="Hsu J.-L."/>
            <person name="Lin Y.-F."/>
            <person name="Huang M.-D."/>
            <person name="Li C.-Y."/>
            <person name="Huang L."/>
            <person name="Wang Z.-W."/>
            <person name="Zhao X."/>
            <person name="Zhong W.-Y."/>
            <person name="Peng D.-H."/>
            <person name="Ahmad S."/>
            <person name="Lan S."/>
            <person name="Zhang J.-S."/>
            <person name="Tsai W.-C."/>
            <person name="Van De Peer Y."/>
            <person name="Liu Z.-J."/>
        </authorList>
    </citation>
    <scope>NUCLEOTIDE SEQUENCE</scope>
    <source>
        <strain evidence="6">CP</strain>
        <tissue evidence="6">Leaves</tissue>
    </source>
</reference>
<sequence>MPRGRKITYTRLFHELKSEEIHQKIDFIEEERVLLPEVEEDDDNAAPETHNVLMPMTSDYYSVEDLRKGLERVLHMPMPINVVSPSTSPNMKRKREQREQKLVSKKDMDKKVKPVPSKRTPDKVEKKKVGMAEAKYASSSSKRMTYPSPGKRIGSIERMVKIRRSNIPKQCEKSKENQGDVAKKGPKEEENNDFEEGTSHTFSSCWVIKANDRCWGDNGTENKGKTIVSTTTSQKTPGKRLLTKPNMPKTYKQAAKEKHVQLSKDEHVALSCHRSKMESEELQPVYREVTNVLRQNYPGKQRYIPKEIALIDKFLKNPLMDDSPAWEVPDDGSTVHTMATRKHLFEVISNQWLGEEQYIDGGLERCERFFQAYKWKAEEDVLTQAKVVLVPMFTLHHWFLLVIDLMNSQFLLYDSLRKKEHTAWAGKAVKILQKTVLQETVE</sequence>
<protein>
    <recommendedName>
        <fullName evidence="5">Ubiquitin-like protease family profile domain-containing protein</fullName>
    </recommendedName>
</protein>
<proteinExistence type="inferred from homology"/>
<dbReference type="Pfam" id="PF02902">
    <property type="entry name" value="Peptidase_C48"/>
    <property type="match status" value="1"/>
</dbReference>
<evidence type="ECO:0000313" key="7">
    <source>
        <dbReference type="Proteomes" id="UP001180020"/>
    </source>
</evidence>
<dbReference type="InterPro" id="IPR038765">
    <property type="entry name" value="Papain-like_cys_pep_sf"/>
</dbReference>
<feature type="compositionally biased region" description="Basic and acidic residues" evidence="4">
    <location>
        <begin position="119"/>
        <end position="130"/>
    </location>
</feature>
<accession>A0AAV9CWZ1</accession>
<keyword evidence="2" id="KW-0645">Protease</keyword>
<dbReference type="Gene3D" id="3.40.395.10">
    <property type="entry name" value="Adenoviral Proteinase, Chain A"/>
    <property type="match status" value="1"/>
</dbReference>
<dbReference type="Proteomes" id="UP001180020">
    <property type="component" value="Unassembled WGS sequence"/>
</dbReference>
<evidence type="ECO:0000256" key="2">
    <source>
        <dbReference type="ARBA" id="ARBA00022670"/>
    </source>
</evidence>
<organism evidence="6 7">
    <name type="scientific">Acorus calamus</name>
    <name type="common">Sweet flag</name>
    <dbReference type="NCBI Taxonomy" id="4465"/>
    <lineage>
        <taxon>Eukaryota</taxon>
        <taxon>Viridiplantae</taxon>
        <taxon>Streptophyta</taxon>
        <taxon>Embryophyta</taxon>
        <taxon>Tracheophyta</taxon>
        <taxon>Spermatophyta</taxon>
        <taxon>Magnoliopsida</taxon>
        <taxon>Liliopsida</taxon>
        <taxon>Acoraceae</taxon>
        <taxon>Acorus</taxon>
    </lineage>
</organism>
<feature type="domain" description="Ubiquitin-like protease family profile" evidence="5">
    <location>
        <begin position="260"/>
        <end position="442"/>
    </location>
</feature>
<dbReference type="InterPro" id="IPR003653">
    <property type="entry name" value="Peptidase_C48_C"/>
</dbReference>
<comment type="similarity">
    <text evidence="1">Belongs to the peptidase C48 family.</text>
</comment>
<dbReference type="AlphaFoldDB" id="A0AAV9CWZ1"/>
<dbReference type="GO" id="GO:0008234">
    <property type="term" value="F:cysteine-type peptidase activity"/>
    <property type="evidence" value="ECO:0007669"/>
    <property type="project" value="InterPro"/>
</dbReference>
<feature type="region of interest" description="Disordered" evidence="4">
    <location>
        <begin position="81"/>
        <end position="151"/>
    </location>
</feature>
<evidence type="ECO:0000256" key="4">
    <source>
        <dbReference type="SAM" id="MobiDB-lite"/>
    </source>
</evidence>
<evidence type="ECO:0000259" key="5">
    <source>
        <dbReference type="PROSITE" id="PS50600"/>
    </source>
</evidence>
<feature type="compositionally biased region" description="Basic and acidic residues" evidence="4">
    <location>
        <begin position="170"/>
        <end position="189"/>
    </location>
</feature>
<feature type="compositionally biased region" description="Basic and acidic residues" evidence="4">
    <location>
        <begin position="96"/>
        <end position="112"/>
    </location>
</feature>
<keyword evidence="7" id="KW-1185">Reference proteome</keyword>
<evidence type="ECO:0000256" key="1">
    <source>
        <dbReference type="ARBA" id="ARBA00005234"/>
    </source>
</evidence>
<comment type="caution">
    <text evidence="6">The sequence shown here is derived from an EMBL/GenBank/DDBJ whole genome shotgun (WGS) entry which is preliminary data.</text>
</comment>
<evidence type="ECO:0000313" key="6">
    <source>
        <dbReference type="EMBL" id="KAK1293360.1"/>
    </source>
</evidence>
<keyword evidence="3" id="KW-0378">Hydrolase</keyword>
<dbReference type="GO" id="GO:0006508">
    <property type="term" value="P:proteolysis"/>
    <property type="evidence" value="ECO:0007669"/>
    <property type="project" value="UniProtKB-KW"/>
</dbReference>
<name>A0AAV9CWZ1_ACOCL</name>
<feature type="region of interest" description="Disordered" evidence="4">
    <location>
        <begin position="165"/>
        <end position="197"/>
    </location>
</feature>
<evidence type="ECO:0000256" key="3">
    <source>
        <dbReference type="ARBA" id="ARBA00022801"/>
    </source>
</evidence>